<dbReference type="GO" id="GO:0016301">
    <property type="term" value="F:kinase activity"/>
    <property type="evidence" value="ECO:0007669"/>
    <property type="project" value="UniProtKB-KW"/>
</dbReference>
<dbReference type="eggNOG" id="COG0524">
    <property type="taxonomic scope" value="Bacteria"/>
</dbReference>
<dbReference type="HOGENOM" id="CLU_027634_5_2_7"/>
<dbReference type="STRING" id="363253.LI0780"/>
<sequence>MIYIAGSLAYDKIMNFPGKFEEHILADKLHVLNVCFLINGLIEKRGGTAGNIAYTLSLMNEKSYILSSVGTDFENYEKFLSSLKLPLDGIRKIPDTLTAVAYITTDQSNNQITGFYPAAMNFPCLYDLPQLNKMHDWAIISPTNIEDMQKLPTIFYEKQIKYIFDPGQQLPVLSKDDLLNAITGSSILVTNDYEFEMICKKTDKTRAELRSLTGAIITTLGDQGALIHTDKEISIGIAVPNKIMDPTGAGDAFRAGLLKGLIHNLDIVESAYLGSTAASFCIENSGTQEHTFTYTTFSERYKKAFNEYPTLSW</sequence>
<organism evidence="4 5">
    <name type="scientific">Lawsonia intracellularis (strain PHE/MN1-00)</name>
    <dbReference type="NCBI Taxonomy" id="363253"/>
    <lineage>
        <taxon>Bacteria</taxon>
        <taxon>Pseudomonadati</taxon>
        <taxon>Thermodesulfobacteriota</taxon>
        <taxon>Desulfovibrionia</taxon>
        <taxon>Desulfovibrionales</taxon>
        <taxon>Desulfovibrionaceae</taxon>
        <taxon>Lawsonia</taxon>
    </lineage>
</organism>
<dbReference type="PROSITE" id="PS00584">
    <property type="entry name" value="PFKB_KINASES_2"/>
    <property type="match status" value="1"/>
</dbReference>
<dbReference type="InterPro" id="IPR002173">
    <property type="entry name" value="Carboh/pur_kinase_PfkB_CS"/>
</dbReference>
<dbReference type="AlphaFoldDB" id="Q1MQ93"/>
<accession>Q1MQ93</accession>
<dbReference type="PANTHER" id="PTHR10584">
    <property type="entry name" value="SUGAR KINASE"/>
    <property type="match status" value="1"/>
</dbReference>
<keyword evidence="2 4" id="KW-0418">Kinase</keyword>
<protein>
    <submittedName>
        <fullName evidence="4">Sugar kinases, ribokinase family</fullName>
    </submittedName>
</protein>
<evidence type="ECO:0000313" key="5">
    <source>
        <dbReference type="Proteomes" id="UP000002430"/>
    </source>
</evidence>
<gene>
    <name evidence="4" type="primary">fruK</name>
    <name evidence="4" type="ordered locus">LI0780</name>
</gene>
<dbReference type="EMBL" id="AM180252">
    <property type="protein sequence ID" value="CAJ54834.1"/>
    <property type="molecule type" value="Genomic_DNA"/>
</dbReference>
<dbReference type="PANTHER" id="PTHR10584:SF166">
    <property type="entry name" value="RIBOKINASE"/>
    <property type="match status" value="1"/>
</dbReference>
<proteinExistence type="predicted"/>
<evidence type="ECO:0000256" key="1">
    <source>
        <dbReference type="ARBA" id="ARBA00022679"/>
    </source>
</evidence>
<dbReference type="CDD" id="cd01942">
    <property type="entry name" value="ribokinase_group_A"/>
    <property type="match status" value="1"/>
</dbReference>
<dbReference type="Gene3D" id="3.40.1190.20">
    <property type="match status" value="1"/>
</dbReference>
<dbReference type="InterPro" id="IPR011611">
    <property type="entry name" value="PfkB_dom"/>
</dbReference>
<dbReference type="RefSeq" id="WP_011526863.1">
    <property type="nucleotide sequence ID" value="NC_008011.1"/>
</dbReference>
<keyword evidence="1" id="KW-0808">Transferase</keyword>
<dbReference type="InterPro" id="IPR029056">
    <property type="entry name" value="Ribokinase-like"/>
</dbReference>
<dbReference type="KEGG" id="lip:LI0780"/>
<feature type="domain" description="Carbohydrate kinase PfkB" evidence="3">
    <location>
        <begin position="45"/>
        <end position="289"/>
    </location>
</feature>
<reference evidence="4 5" key="1">
    <citation type="submission" date="2005-11" db="EMBL/GenBank/DDBJ databases">
        <title>The complete genome sequence of Lawsonia intracellularis: the causative agent of proliferative enteropathy.</title>
        <authorList>
            <person name="Kaur K."/>
            <person name="Zhang Q."/>
            <person name="Beckler D."/>
            <person name="Munir S."/>
            <person name="Li L."/>
            <person name="Kinsley K."/>
            <person name="Herron L."/>
            <person name="Peterson A."/>
            <person name="May B."/>
            <person name="Singh S."/>
            <person name="Gebhart C."/>
            <person name="Kapur V."/>
        </authorList>
    </citation>
    <scope>NUCLEOTIDE SEQUENCE [LARGE SCALE GENOMIC DNA]</scope>
    <source>
        <strain evidence="4 5">PHE/MN1-00</strain>
    </source>
</reference>
<dbReference type="Pfam" id="PF00294">
    <property type="entry name" value="PfkB"/>
    <property type="match status" value="1"/>
</dbReference>
<evidence type="ECO:0000313" key="4">
    <source>
        <dbReference type="EMBL" id="CAJ54834.1"/>
    </source>
</evidence>
<keyword evidence="5" id="KW-1185">Reference proteome</keyword>
<dbReference type="SUPFAM" id="SSF53613">
    <property type="entry name" value="Ribokinase-like"/>
    <property type="match status" value="1"/>
</dbReference>
<evidence type="ECO:0000256" key="2">
    <source>
        <dbReference type="ARBA" id="ARBA00022777"/>
    </source>
</evidence>
<dbReference type="Proteomes" id="UP000002430">
    <property type="component" value="Chromosome"/>
</dbReference>
<dbReference type="OrthoDB" id="9779730at2"/>
<evidence type="ECO:0000259" key="3">
    <source>
        <dbReference type="Pfam" id="PF00294"/>
    </source>
</evidence>
<name>Q1MQ93_LAWIP</name>